<keyword evidence="3" id="KW-1185">Reference proteome</keyword>
<feature type="compositionally biased region" description="Low complexity" evidence="1">
    <location>
        <begin position="189"/>
        <end position="198"/>
    </location>
</feature>
<protein>
    <submittedName>
        <fullName evidence="2">Uncharacterized protein</fullName>
    </submittedName>
</protein>
<organism evidence="2 3">
    <name type="scientific">Pseudozyma flocculosa</name>
    <dbReference type="NCBI Taxonomy" id="84751"/>
    <lineage>
        <taxon>Eukaryota</taxon>
        <taxon>Fungi</taxon>
        <taxon>Dikarya</taxon>
        <taxon>Basidiomycota</taxon>
        <taxon>Ustilaginomycotina</taxon>
        <taxon>Ustilaginomycetes</taxon>
        <taxon>Ustilaginales</taxon>
        <taxon>Ustilaginaceae</taxon>
        <taxon>Pseudozyma</taxon>
    </lineage>
</organism>
<feature type="region of interest" description="Disordered" evidence="1">
    <location>
        <begin position="1"/>
        <end position="246"/>
    </location>
</feature>
<dbReference type="Proteomes" id="UP000323386">
    <property type="component" value="Unassembled WGS sequence"/>
</dbReference>
<reference evidence="2 3" key="1">
    <citation type="submission" date="2018-03" db="EMBL/GenBank/DDBJ databases">
        <authorList>
            <person name="Guldener U."/>
        </authorList>
    </citation>
    <scope>NUCLEOTIDE SEQUENCE [LARGE SCALE GENOMIC DNA]</scope>
    <source>
        <strain evidence="2 3">DAOM196992</strain>
    </source>
</reference>
<feature type="compositionally biased region" description="Low complexity" evidence="1">
    <location>
        <begin position="75"/>
        <end position="92"/>
    </location>
</feature>
<feature type="compositionally biased region" description="Basic and acidic residues" evidence="1">
    <location>
        <begin position="235"/>
        <end position="246"/>
    </location>
</feature>
<feature type="compositionally biased region" description="Polar residues" evidence="1">
    <location>
        <begin position="42"/>
        <end position="56"/>
    </location>
</feature>
<sequence length="246" mass="26450">MREVGAAEGGCQQVAGSAVPINESEDARWSQSTKCRARASKSRTSSCVRPRWSQQPKGPRGHPVTSASPRPRGPQASKEASKQAKAASGKQQLTVSRQGRRRAAPACVSREEADRPKPRLWAITDLKRSSSRLSAARPTPNRTARGPSYLGRPGLRLVPIQHDHQMRRRSAKTGGSVGGSTTPRRPRPRVGIGIGFVRRGSKAGPGQQLRTRATSRATAAHRYPQGSDAGSASSEEGRVQKTREGE</sequence>
<proteinExistence type="predicted"/>
<evidence type="ECO:0000313" key="2">
    <source>
        <dbReference type="EMBL" id="SPO39455.1"/>
    </source>
</evidence>
<evidence type="ECO:0000256" key="1">
    <source>
        <dbReference type="SAM" id="MobiDB-lite"/>
    </source>
</evidence>
<accession>A0A5C3F6T3</accession>
<evidence type="ECO:0000313" key="3">
    <source>
        <dbReference type="Proteomes" id="UP000323386"/>
    </source>
</evidence>
<feature type="compositionally biased region" description="Low complexity" evidence="1">
    <location>
        <begin position="210"/>
        <end position="234"/>
    </location>
</feature>
<name>A0A5C3F6T3_9BASI</name>
<dbReference type="AlphaFoldDB" id="A0A5C3F6T3"/>
<gene>
    <name evidence="2" type="ORF">PSFLO_04936</name>
</gene>
<dbReference type="EMBL" id="OOIP01000014">
    <property type="protein sequence ID" value="SPO39455.1"/>
    <property type="molecule type" value="Genomic_DNA"/>
</dbReference>